<accession>A0ACB9CI52</accession>
<reference evidence="1 2" key="2">
    <citation type="journal article" date="2022" name="Mol. Ecol. Resour.">
        <title>The genomes of chicory, endive, great burdock and yacon provide insights into Asteraceae paleo-polyploidization history and plant inulin production.</title>
        <authorList>
            <person name="Fan W."/>
            <person name="Wang S."/>
            <person name="Wang H."/>
            <person name="Wang A."/>
            <person name="Jiang F."/>
            <person name="Liu H."/>
            <person name="Zhao H."/>
            <person name="Xu D."/>
            <person name="Zhang Y."/>
        </authorList>
    </citation>
    <scope>NUCLEOTIDE SEQUENCE [LARGE SCALE GENOMIC DNA]</scope>
    <source>
        <strain evidence="2">cv. Niubang</strain>
    </source>
</reference>
<protein>
    <submittedName>
        <fullName evidence="1">Uncharacterized protein</fullName>
    </submittedName>
</protein>
<organism evidence="1 2">
    <name type="scientific">Arctium lappa</name>
    <name type="common">Greater burdock</name>
    <name type="synonym">Lappa major</name>
    <dbReference type="NCBI Taxonomy" id="4217"/>
    <lineage>
        <taxon>Eukaryota</taxon>
        <taxon>Viridiplantae</taxon>
        <taxon>Streptophyta</taxon>
        <taxon>Embryophyta</taxon>
        <taxon>Tracheophyta</taxon>
        <taxon>Spermatophyta</taxon>
        <taxon>Magnoliopsida</taxon>
        <taxon>eudicotyledons</taxon>
        <taxon>Gunneridae</taxon>
        <taxon>Pentapetalae</taxon>
        <taxon>asterids</taxon>
        <taxon>campanulids</taxon>
        <taxon>Asterales</taxon>
        <taxon>Asteraceae</taxon>
        <taxon>Carduoideae</taxon>
        <taxon>Cardueae</taxon>
        <taxon>Arctiinae</taxon>
        <taxon>Arctium</taxon>
    </lineage>
</organism>
<evidence type="ECO:0000313" key="2">
    <source>
        <dbReference type="Proteomes" id="UP001055879"/>
    </source>
</evidence>
<name>A0ACB9CI52_ARCLA</name>
<reference evidence="2" key="1">
    <citation type="journal article" date="2022" name="Mol. Ecol. Resour.">
        <title>The genomes of chicory, endive, great burdock and yacon provide insights into Asteraceae palaeo-polyploidization history and plant inulin production.</title>
        <authorList>
            <person name="Fan W."/>
            <person name="Wang S."/>
            <person name="Wang H."/>
            <person name="Wang A."/>
            <person name="Jiang F."/>
            <person name="Liu H."/>
            <person name="Zhao H."/>
            <person name="Xu D."/>
            <person name="Zhang Y."/>
        </authorList>
    </citation>
    <scope>NUCLEOTIDE SEQUENCE [LARGE SCALE GENOMIC DNA]</scope>
    <source>
        <strain evidence="2">cv. Niubang</strain>
    </source>
</reference>
<comment type="caution">
    <text evidence="1">The sequence shown here is derived from an EMBL/GenBank/DDBJ whole genome shotgun (WGS) entry which is preliminary data.</text>
</comment>
<sequence length="453" mass="50653">MEKTPFSNSKGRTAAAALYIPPLLLQSLDNFPDHPKAKTKRETAMGRKLDALLGRKFKTSKFKTTLNLAISRLSLLKNHRNAQYTIAHSDIIQLLRLNHHEHALLRVEQVIKDQNMLDVYDMIHGDCHLLIQRINLIEQANDCPNELEEAASNLLYAAPRCGEFPELQQIRAILTARFGKEFAYGAIELRSNCRVGQKMIQKLSPRQSSLESRMKMLLGIATENGIILQLEESSPEIRKEKLVVDKKQSQLNTEAKVEAVASMVLPEKIEKVLSLSESMKGRKKYRDVTDAAQDAFESAAYAAAAASAAVRLSRLESFNSARKVLNSESMKSKLHMHDCSQMGCKKSSSPPGYDSESENEETAEGERSKYNMKVAEFDGSDSDGYSDEGDIRSFHGGQSKPFGKKTSDCDIEQTEFPSRNYGLGSDAKQGSYENELSYFAKSYNISEGYNRNA</sequence>
<gene>
    <name evidence="1" type="ORF">L6452_13447</name>
</gene>
<keyword evidence="2" id="KW-1185">Reference proteome</keyword>
<dbReference type="EMBL" id="CM042050">
    <property type="protein sequence ID" value="KAI3733988.1"/>
    <property type="molecule type" value="Genomic_DNA"/>
</dbReference>
<proteinExistence type="predicted"/>
<evidence type="ECO:0000313" key="1">
    <source>
        <dbReference type="EMBL" id="KAI3733988.1"/>
    </source>
</evidence>
<dbReference type="Proteomes" id="UP001055879">
    <property type="component" value="Linkage Group LG04"/>
</dbReference>